<keyword evidence="1" id="KW-0646">Protease inhibitor</keyword>
<dbReference type="PANTHER" id="PTHR39600:SF1">
    <property type="entry name" value="PEPTIDASE INHIBITOR I78 FAMILY PROTEIN"/>
    <property type="match status" value="1"/>
</dbReference>
<dbReference type="Pfam" id="PF11720">
    <property type="entry name" value="Inhibitor_I78"/>
    <property type="match status" value="1"/>
</dbReference>
<sequence>MPSRTPRRFADRPTLQRLLAAAALAGSLALSACAGTPRADEMPSSTEPAPSPADSAAIAAGEPAPPPPRPRPRCNAELAQAHAAGKTADTATVERARVDAGGDVVRVLKPGQFVTKEYREGRVNVYVDENNVVISVSCG</sequence>
<feature type="region of interest" description="Disordered" evidence="3">
    <location>
        <begin position="36"/>
        <end position="92"/>
    </location>
</feature>
<dbReference type="InterPro" id="IPR036354">
    <property type="entry name" value="Prot_inh_pot1_sf"/>
</dbReference>
<evidence type="ECO:0000256" key="4">
    <source>
        <dbReference type="SAM" id="SignalP"/>
    </source>
</evidence>
<feature type="signal peptide" evidence="4">
    <location>
        <begin position="1"/>
        <end position="34"/>
    </location>
</feature>
<feature type="chain" id="PRO_5043437278" evidence="4">
    <location>
        <begin position="35"/>
        <end position="139"/>
    </location>
</feature>
<keyword evidence="2" id="KW-0722">Serine protease inhibitor</keyword>
<evidence type="ECO:0000256" key="3">
    <source>
        <dbReference type="SAM" id="MobiDB-lite"/>
    </source>
</evidence>
<keyword evidence="4" id="KW-0732">Signal</keyword>
<dbReference type="Gene3D" id="3.30.10.10">
    <property type="entry name" value="Trypsin Inhibitor V, subunit A"/>
    <property type="match status" value="1"/>
</dbReference>
<proteinExistence type="predicted"/>
<reference evidence="5" key="1">
    <citation type="submission" date="2024-06" db="EMBL/GenBank/DDBJ databases">
        <authorList>
            <person name="Li S."/>
        </authorList>
    </citation>
    <scope>NUCLEOTIDE SEQUENCE</scope>
    <source>
        <strain evidence="5">SR10</strain>
    </source>
</reference>
<dbReference type="InterPro" id="IPR021719">
    <property type="entry name" value="Prot_inh_I78"/>
</dbReference>
<dbReference type="EMBL" id="CP159925">
    <property type="protein sequence ID" value="XCO76264.1"/>
    <property type="molecule type" value="Genomic_DNA"/>
</dbReference>
<dbReference type="PROSITE" id="PS51257">
    <property type="entry name" value="PROKAR_LIPOPROTEIN"/>
    <property type="match status" value="1"/>
</dbReference>
<dbReference type="RefSeq" id="WP_363799631.1">
    <property type="nucleotide sequence ID" value="NZ_CP159925.1"/>
</dbReference>
<name>A0AAU8MY20_9GAMM</name>
<dbReference type="SUPFAM" id="SSF54654">
    <property type="entry name" value="CI-2 family of serine protease inhibitors"/>
    <property type="match status" value="1"/>
</dbReference>
<feature type="compositionally biased region" description="Low complexity" evidence="3">
    <location>
        <begin position="43"/>
        <end position="62"/>
    </location>
</feature>
<organism evidence="5">
    <name type="scientific">Lysobacter firmicutimachus</name>
    <dbReference type="NCBI Taxonomy" id="1792846"/>
    <lineage>
        <taxon>Bacteria</taxon>
        <taxon>Pseudomonadati</taxon>
        <taxon>Pseudomonadota</taxon>
        <taxon>Gammaproteobacteria</taxon>
        <taxon>Lysobacterales</taxon>
        <taxon>Lysobacteraceae</taxon>
        <taxon>Lysobacter</taxon>
    </lineage>
</organism>
<protein>
    <submittedName>
        <fullName evidence="5">I78 family peptidase inhibitor</fullName>
    </submittedName>
</protein>
<gene>
    <name evidence="5" type="ORF">ABU614_05595</name>
</gene>
<dbReference type="PANTHER" id="PTHR39600">
    <property type="entry name" value="PEPTIDASE INHIBITOR I78 FAMILY PROTEIN"/>
    <property type="match status" value="1"/>
</dbReference>
<dbReference type="GO" id="GO:0004867">
    <property type="term" value="F:serine-type endopeptidase inhibitor activity"/>
    <property type="evidence" value="ECO:0007669"/>
    <property type="project" value="UniProtKB-KW"/>
</dbReference>
<evidence type="ECO:0000313" key="5">
    <source>
        <dbReference type="EMBL" id="XCO76264.1"/>
    </source>
</evidence>
<evidence type="ECO:0000256" key="2">
    <source>
        <dbReference type="ARBA" id="ARBA00022900"/>
    </source>
</evidence>
<dbReference type="AlphaFoldDB" id="A0AAU8MY20"/>
<evidence type="ECO:0000256" key="1">
    <source>
        <dbReference type="ARBA" id="ARBA00022690"/>
    </source>
</evidence>
<accession>A0AAU8MY20</accession>